<evidence type="ECO:0000256" key="2">
    <source>
        <dbReference type="ARBA" id="ARBA00022475"/>
    </source>
</evidence>
<proteinExistence type="predicted"/>
<evidence type="ECO:0000313" key="8">
    <source>
        <dbReference type="EMBL" id="KNZ68811.1"/>
    </source>
</evidence>
<comment type="subcellular location">
    <subcellularLocation>
        <location evidence="1">Cell membrane</location>
        <topology evidence="1">Multi-pass membrane protein</topology>
    </subcellularLocation>
</comment>
<name>A0A0L6W017_9FIRM</name>
<dbReference type="RefSeq" id="WP_052218630.1">
    <property type="nucleotide sequence ID" value="NZ_LGTE01000021.1"/>
</dbReference>
<feature type="transmembrane region" description="Helical" evidence="6">
    <location>
        <begin position="269"/>
        <end position="290"/>
    </location>
</feature>
<dbReference type="InterPro" id="IPR018076">
    <property type="entry name" value="T2SS_GspF_dom"/>
</dbReference>
<protein>
    <submittedName>
        <fullName evidence="8">Type II secretion system F domain-containing protein</fullName>
    </submittedName>
</protein>
<feature type="domain" description="Type II secretion system protein GspF" evidence="7">
    <location>
        <begin position="157"/>
        <end position="287"/>
    </location>
</feature>
<dbReference type="InterPro" id="IPR042094">
    <property type="entry name" value="T2SS_GspF_sf"/>
</dbReference>
<feature type="transmembrane region" description="Helical" evidence="6">
    <location>
        <begin position="46"/>
        <end position="64"/>
    </location>
</feature>
<dbReference type="Proteomes" id="UP000037175">
    <property type="component" value="Unassembled WGS sequence"/>
</dbReference>
<evidence type="ECO:0000256" key="6">
    <source>
        <dbReference type="SAM" id="Phobius"/>
    </source>
</evidence>
<dbReference type="Gene3D" id="1.20.81.30">
    <property type="entry name" value="Type II secretion system (T2SS), domain F"/>
    <property type="match status" value="1"/>
</dbReference>
<gene>
    <name evidence="8" type="ORF">Tfer_2533</name>
</gene>
<keyword evidence="4 6" id="KW-1133">Transmembrane helix</keyword>
<feature type="transmembrane region" description="Helical" evidence="6">
    <location>
        <begin position="85"/>
        <end position="112"/>
    </location>
</feature>
<evidence type="ECO:0000313" key="9">
    <source>
        <dbReference type="Proteomes" id="UP000037175"/>
    </source>
</evidence>
<accession>A0A0L6W017</accession>
<keyword evidence="2" id="KW-1003">Cell membrane</keyword>
<feature type="transmembrane region" description="Helical" evidence="6">
    <location>
        <begin position="7"/>
        <end position="26"/>
    </location>
</feature>
<dbReference type="GO" id="GO:0005886">
    <property type="term" value="C:plasma membrane"/>
    <property type="evidence" value="ECO:0007669"/>
    <property type="project" value="UniProtKB-SubCell"/>
</dbReference>
<sequence length="294" mass="33458">MVNHLLLVLKPVLALVLLALFAGLYFLAKDKDRDFAEEINRYGFKLAFLAPIGFFLAEKLPYQFNSGYDRKIRARIAELFGQRETWTYFAVHIAQKAALMTASAFFFSITYLAGEAEYSFLVFGLILSALLYYWVDKDLEKKLKMKKRQILIDLPGFINTLALLINAGLPFSSAVHKVVHDSDPDRPLYKEMNYVLADIGAGKPIHQAYEDFARRCRIPEITRFVSTMIQNLNRGNGDIVYVLRTLAQEAWEKRKDIARKQGEEASSKLVFPMVMVFIAVAIIVLAPAIMTMGR</sequence>
<evidence type="ECO:0000259" key="7">
    <source>
        <dbReference type="Pfam" id="PF00482"/>
    </source>
</evidence>
<evidence type="ECO:0000256" key="1">
    <source>
        <dbReference type="ARBA" id="ARBA00004651"/>
    </source>
</evidence>
<feature type="transmembrane region" description="Helical" evidence="6">
    <location>
        <begin position="118"/>
        <end position="135"/>
    </location>
</feature>
<evidence type="ECO:0000256" key="4">
    <source>
        <dbReference type="ARBA" id="ARBA00022989"/>
    </source>
</evidence>
<evidence type="ECO:0000256" key="5">
    <source>
        <dbReference type="ARBA" id="ARBA00023136"/>
    </source>
</evidence>
<dbReference type="PANTHER" id="PTHR35007">
    <property type="entry name" value="INTEGRAL MEMBRANE PROTEIN-RELATED"/>
    <property type="match status" value="1"/>
</dbReference>
<reference evidence="9" key="1">
    <citation type="submission" date="2015-07" db="EMBL/GenBank/DDBJ databases">
        <title>Complete Genome of Thermincola ferriacetica strain Z-0001T.</title>
        <authorList>
            <person name="Lusk B."/>
            <person name="Badalamenti J.P."/>
            <person name="Parameswaran P."/>
            <person name="Bond D.R."/>
            <person name="Torres C.I."/>
        </authorList>
    </citation>
    <scope>NUCLEOTIDE SEQUENCE [LARGE SCALE GENOMIC DNA]</scope>
    <source>
        <strain evidence="9">Z-0001</strain>
    </source>
</reference>
<dbReference type="Pfam" id="PF00482">
    <property type="entry name" value="T2SSF"/>
    <property type="match status" value="1"/>
</dbReference>
<feature type="transmembrane region" description="Helical" evidence="6">
    <location>
        <begin position="156"/>
        <end position="175"/>
    </location>
</feature>
<keyword evidence="3 6" id="KW-0812">Transmembrane</keyword>
<dbReference type="EMBL" id="LGTE01000021">
    <property type="protein sequence ID" value="KNZ68811.1"/>
    <property type="molecule type" value="Genomic_DNA"/>
</dbReference>
<comment type="caution">
    <text evidence="8">The sequence shown here is derived from an EMBL/GenBank/DDBJ whole genome shotgun (WGS) entry which is preliminary data.</text>
</comment>
<dbReference type="AlphaFoldDB" id="A0A0L6W017"/>
<organism evidence="8 9">
    <name type="scientific">Thermincola ferriacetica</name>
    <dbReference type="NCBI Taxonomy" id="281456"/>
    <lineage>
        <taxon>Bacteria</taxon>
        <taxon>Bacillati</taxon>
        <taxon>Bacillota</taxon>
        <taxon>Clostridia</taxon>
        <taxon>Eubacteriales</taxon>
        <taxon>Thermincolaceae</taxon>
        <taxon>Thermincola</taxon>
    </lineage>
</organism>
<dbReference type="PANTHER" id="PTHR35007:SF2">
    <property type="entry name" value="PILUS ASSEMBLE PROTEIN"/>
    <property type="match status" value="1"/>
</dbReference>
<keyword evidence="5 6" id="KW-0472">Membrane</keyword>
<evidence type="ECO:0000256" key="3">
    <source>
        <dbReference type="ARBA" id="ARBA00022692"/>
    </source>
</evidence>
<keyword evidence="9" id="KW-1185">Reference proteome</keyword>